<gene>
    <name evidence="2" type="ORF">FrCorBMG51_22310</name>
</gene>
<accession>A0ABR5EZC0</accession>
<dbReference type="SUPFAM" id="SSF159894">
    <property type="entry name" value="YgaC/TfoX-N like"/>
    <property type="match status" value="1"/>
</dbReference>
<evidence type="ECO:0000313" key="3">
    <source>
        <dbReference type="Proteomes" id="UP000035425"/>
    </source>
</evidence>
<sequence>MSGNRELAQHVLDQVEDAADGMTLRRFFGGWALCHRGRQVGMVMDTLFVKVADDERLSWEAAGRRPFAYQAAGRTVTVRAYYSVPDEVLDDREALADLIRHAISTSSQNART</sequence>
<dbReference type="Gene3D" id="3.30.1460.30">
    <property type="entry name" value="YgaC/TfoX-N like chaperone"/>
    <property type="match status" value="1"/>
</dbReference>
<dbReference type="Proteomes" id="UP000035425">
    <property type="component" value="Unassembled WGS sequence"/>
</dbReference>
<proteinExistence type="predicted"/>
<comment type="caution">
    <text evidence="2">The sequence shown here is derived from an EMBL/GenBank/DDBJ whole genome shotgun (WGS) entry which is preliminary data.</text>
</comment>
<organism evidence="2 3">
    <name type="scientific">Protofrankia coriariae</name>
    <dbReference type="NCBI Taxonomy" id="1562887"/>
    <lineage>
        <taxon>Bacteria</taxon>
        <taxon>Bacillati</taxon>
        <taxon>Actinomycetota</taxon>
        <taxon>Actinomycetes</taxon>
        <taxon>Frankiales</taxon>
        <taxon>Frankiaceae</taxon>
        <taxon>Protofrankia</taxon>
    </lineage>
</organism>
<protein>
    <recommendedName>
        <fullName evidence="1">TfoX N-terminal domain-containing protein</fullName>
    </recommendedName>
</protein>
<keyword evidence="3" id="KW-1185">Reference proteome</keyword>
<feature type="domain" description="TfoX N-terminal" evidence="1">
    <location>
        <begin position="19"/>
        <end position="104"/>
    </location>
</feature>
<name>A0ABR5EZC0_9ACTN</name>
<dbReference type="RefSeq" id="WP_052914943.1">
    <property type="nucleotide sequence ID" value="NZ_JWIO01000057.1"/>
</dbReference>
<evidence type="ECO:0000313" key="2">
    <source>
        <dbReference type="EMBL" id="KLL09806.1"/>
    </source>
</evidence>
<dbReference type="InterPro" id="IPR007076">
    <property type="entry name" value="TfoX_N"/>
</dbReference>
<dbReference type="EMBL" id="JWIO01000057">
    <property type="protein sequence ID" value="KLL09806.1"/>
    <property type="molecule type" value="Genomic_DNA"/>
</dbReference>
<reference evidence="2 3" key="1">
    <citation type="submission" date="2014-12" db="EMBL/GenBank/DDBJ databases">
        <title>Frankia sp. BMG5.1 draft genome.</title>
        <authorList>
            <person name="Gtari M."/>
            <person name="Ghodhbane-Gtari F."/>
            <person name="Nouioui I."/>
            <person name="Ktari A."/>
            <person name="Hezbri K."/>
            <person name="Mimouni W."/>
            <person name="Sbissi I."/>
            <person name="Ayari A."/>
            <person name="Yamanaka T."/>
            <person name="Normand P."/>
            <person name="Tisa L.S."/>
            <person name="Boudabous A."/>
        </authorList>
    </citation>
    <scope>NUCLEOTIDE SEQUENCE [LARGE SCALE GENOMIC DNA]</scope>
    <source>
        <strain evidence="2 3">BMG5.1</strain>
    </source>
</reference>
<evidence type="ECO:0000259" key="1">
    <source>
        <dbReference type="Pfam" id="PF04993"/>
    </source>
</evidence>
<dbReference type="Pfam" id="PF04993">
    <property type="entry name" value="TfoX_N"/>
    <property type="match status" value="1"/>
</dbReference>